<comment type="caution">
    <text evidence="7">The sequence shown here is derived from an EMBL/GenBank/DDBJ whole genome shotgun (WGS) entry which is preliminary data.</text>
</comment>
<evidence type="ECO:0000256" key="5">
    <source>
        <dbReference type="SAM" id="Phobius"/>
    </source>
</evidence>
<feature type="transmembrane region" description="Helical" evidence="5">
    <location>
        <begin position="156"/>
        <end position="173"/>
    </location>
</feature>
<reference evidence="7" key="2">
    <citation type="submission" date="2023-01" db="EMBL/GenBank/DDBJ databases">
        <title>Draft genome sequence of Maritalea porphyrae strain NBRC 107169.</title>
        <authorList>
            <person name="Sun Q."/>
            <person name="Mori K."/>
        </authorList>
    </citation>
    <scope>NUCLEOTIDE SEQUENCE</scope>
    <source>
        <strain evidence="7">NBRC 107169</strain>
    </source>
</reference>
<protein>
    <recommendedName>
        <fullName evidence="6">O-antigen ligase-related domain-containing protein</fullName>
    </recommendedName>
</protein>
<name>A0ABQ5UQW1_9HYPH</name>
<evidence type="ECO:0000259" key="6">
    <source>
        <dbReference type="Pfam" id="PF04932"/>
    </source>
</evidence>
<evidence type="ECO:0000256" key="4">
    <source>
        <dbReference type="ARBA" id="ARBA00023136"/>
    </source>
</evidence>
<proteinExistence type="predicted"/>
<evidence type="ECO:0000256" key="3">
    <source>
        <dbReference type="ARBA" id="ARBA00022989"/>
    </source>
</evidence>
<evidence type="ECO:0000256" key="2">
    <source>
        <dbReference type="ARBA" id="ARBA00022692"/>
    </source>
</evidence>
<dbReference type="InterPro" id="IPR007016">
    <property type="entry name" value="O-antigen_ligase-rel_domated"/>
</dbReference>
<organism evidence="7 8">
    <name type="scientific">Maritalea porphyrae</name>
    <dbReference type="NCBI Taxonomy" id="880732"/>
    <lineage>
        <taxon>Bacteria</taxon>
        <taxon>Pseudomonadati</taxon>
        <taxon>Pseudomonadota</taxon>
        <taxon>Alphaproteobacteria</taxon>
        <taxon>Hyphomicrobiales</taxon>
        <taxon>Devosiaceae</taxon>
        <taxon>Maritalea</taxon>
    </lineage>
</organism>
<evidence type="ECO:0000313" key="7">
    <source>
        <dbReference type="EMBL" id="GLQ17274.1"/>
    </source>
</evidence>
<comment type="subcellular location">
    <subcellularLocation>
        <location evidence="1">Membrane</location>
        <topology evidence="1">Multi-pass membrane protein</topology>
    </subcellularLocation>
</comment>
<evidence type="ECO:0000313" key="8">
    <source>
        <dbReference type="Proteomes" id="UP001161405"/>
    </source>
</evidence>
<dbReference type="PANTHER" id="PTHR37422:SF13">
    <property type="entry name" value="LIPOPOLYSACCHARIDE BIOSYNTHESIS PROTEIN PA4999-RELATED"/>
    <property type="match status" value="1"/>
</dbReference>
<keyword evidence="4 5" id="KW-0472">Membrane</keyword>
<keyword evidence="3 5" id="KW-1133">Transmembrane helix</keyword>
<dbReference type="EMBL" id="BSNI01000002">
    <property type="protein sequence ID" value="GLQ17274.1"/>
    <property type="molecule type" value="Genomic_DNA"/>
</dbReference>
<feature type="transmembrane region" description="Helical" evidence="5">
    <location>
        <begin position="20"/>
        <end position="38"/>
    </location>
</feature>
<accession>A0ABQ5UQW1</accession>
<dbReference type="InterPro" id="IPR051533">
    <property type="entry name" value="WaaL-like"/>
</dbReference>
<keyword evidence="8" id="KW-1185">Reference proteome</keyword>
<sequence>MSLVALAVALPQLWRQSKRATVTVLGVIVGVLLIIVYVDPNGFITRFVQTMAELAAGRLPGHSSELRYEMLVGAWNGFWQSPLVGHGWAGHWEALVSNHPTPEIFAPVKQYFSYHNDVADFAVAGGILGLMAYAIIIAAPIINLAIDPKLRANPRAVYGLVLLPAAYIVFGLTDFVFGFDLLTTLYGFSLAFLLAAAKASQVPS</sequence>
<dbReference type="Proteomes" id="UP001161405">
    <property type="component" value="Unassembled WGS sequence"/>
</dbReference>
<dbReference type="PANTHER" id="PTHR37422">
    <property type="entry name" value="TEICHURONIC ACID BIOSYNTHESIS PROTEIN TUAE"/>
    <property type="match status" value="1"/>
</dbReference>
<gene>
    <name evidence="7" type="ORF">GCM10007879_15230</name>
</gene>
<reference evidence="7" key="1">
    <citation type="journal article" date="2014" name="Int. J. Syst. Evol. Microbiol.">
        <title>Complete genome of a new Firmicutes species belonging to the dominant human colonic microbiota ('Ruminococcus bicirculans') reveals two chromosomes and a selective capacity to utilize plant glucans.</title>
        <authorList>
            <consortium name="NISC Comparative Sequencing Program"/>
            <person name="Wegmann U."/>
            <person name="Louis P."/>
            <person name="Goesmann A."/>
            <person name="Henrissat B."/>
            <person name="Duncan S.H."/>
            <person name="Flint H.J."/>
        </authorList>
    </citation>
    <scope>NUCLEOTIDE SEQUENCE</scope>
    <source>
        <strain evidence="7">NBRC 107169</strain>
    </source>
</reference>
<keyword evidence="2 5" id="KW-0812">Transmembrane</keyword>
<dbReference type="Pfam" id="PF04932">
    <property type="entry name" value="Wzy_C"/>
    <property type="match status" value="1"/>
</dbReference>
<feature type="transmembrane region" description="Helical" evidence="5">
    <location>
        <begin position="121"/>
        <end position="144"/>
    </location>
</feature>
<feature type="domain" description="O-antigen ligase-related" evidence="6">
    <location>
        <begin position="3"/>
        <end position="133"/>
    </location>
</feature>
<evidence type="ECO:0000256" key="1">
    <source>
        <dbReference type="ARBA" id="ARBA00004141"/>
    </source>
</evidence>